<sequence length="141" mass="16828">MYGFRFCNVLLYHRDYDIEFEAKIIMDVLHTEVPGLSREQNDLLFANVMEDYADISQKRLRYKKVKENPYFNALQVKYGYAVTCHKAQGGEWRNVFLDLGYVQQAYMGENFYRWLYTSITRSSERLWLVNLPDDFVALPKI</sequence>
<gene>
    <name evidence="2" type="ORF">SDC9_174571</name>
</gene>
<dbReference type="EMBL" id="VSSQ01076925">
    <property type="protein sequence ID" value="MPN27144.1"/>
    <property type="molecule type" value="Genomic_DNA"/>
</dbReference>
<evidence type="ECO:0000259" key="1">
    <source>
        <dbReference type="Pfam" id="PF13538"/>
    </source>
</evidence>
<dbReference type="InterPro" id="IPR027417">
    <property type="entry name" value="P-loop_NTPase"/>
</dbReference>
<organism evidence="2">
    <name type="scientific">bioreactor metagenome</name>
    <dbReference type="NCBI Taxonomy" id="1076179"/>
    <lineage>
        <taxon>unclassified sequences</taxon>
        <taxon>metagenomes</taxon>
        <taxon>ecological metagenomes</taxon>
    </lineage>
</organism>
<dbReference type="SUPFAM" id="SSF52540">
    <property type="entry name" value="P-loop containing nucleoside triphosphate hydrolases"/>
    <property type="match status" value="1"/>
</dbReference>
<accession>A0A645GT02</accession>
<comment type="caution">
    <text evidence="2">The sequence shown here is derived from an EMBL/GenBank/DDBJ whole genome shotgun (WGS) entry which is preliminary data.</text>
</comment>
<reference evidence="2" key="1">
    <citation type="submission" date="2019-08" db="EMBL/GenBank/DDBJ databases">
        <authorList>
            <person name="Kucharzyk K."/>
            <person name="Murdoch R.W."/>
            <person name="Higgins S."/>
            <person name="Loffler F."/>
        </authorList>
    </citation>
    <scope>NUCLEOTIDE SEQUENCE</scope>
</reference>
<dbReference type="Pfam" id="PF13538">
    <property type="entry name" value="UvrD_C_2"/>
    <property type="match status" value="1"/>
</dbReference>
<proteinExistence type="predicted"/>
<dbReference type="CDD" id="cd18809">
    <property type="entry name" value="SF1_C_RecD"/>
    <property type="match status" value="1"/>
</dbReference>
<dbReference type="Gene3D" id="3.40.50.300">
    <property type="entry name" value="P-loop containing nucleotide triphosphate hydrolases"/>
    <property type="match status" value="1"/>
</dbReference>
<dbReference type="InterPro" id="IPR027785">
    <property type="entry name" value="UvrD-like_helicase_C"/>
</dbReference>
<name>A0A645GT02_9ZZZZ</name>
<protein>
    <recommendedName>
        <fullName evidence="1">UvrD-like helicase C-terminal domain-containing protein</fullName>
    </recommendedName>
</protein>
<evidence type="ECO:0000313" key="2">
    <source>
        <dbReference type="EMBL" id="MPN27144.1"/>
    </source>
</evidence>
<feature type="domain" description="UvrD-like helicase C-terminal" evidence="1">
    <location>
        <begin position="78"/>
        <end position="129"/>
    </location>
</feature>
<dbReference type="AlphaFoldDB" id="A0A645GT02"/>